<sequence length="309" mass="33011">MRSLTSILVCLASQLGAVAAASLTDVATVGYATLNGGTSGGKGGETVTVSTLEALESAIAGNDPRIVIVSGTISGAKKIFVGSNKSIIGRDGKIVGIGLFVMNATNVIIRNTVHQYVPATYEDMITIKYSKNVWVDHVDLSNDRTHDKDFYDGLIDVTRASDFVTISNSYLHDHWKGSLVGHSDNNQVEDTGRLHVTYANNHFFNLYSRGPMFRIGTGHLFNCYWNKMDDGVRTRAGAQLLIESSVFENTNDDIIAKNGYAVVRDVDLGIGTNEAPAGTLTSVPYTYTLLGSANVKAAVVGVAGATLKL</sequence>
<organism evidence="1 2">
    <name type="scientific">Boeremia exigua</name>
    <dbReference type="NCBI Taxonomy" id="749465"/>
    <lineage>
        <taxon>Eukaryota</taxon>
        <taxon>Fungi</taxon>
        <taxon>Dikarya</taxon>
        <taxon>Ascomycota</taxon>
        <taxon>Pezizomycotina</taxon>
        <taxon>Dothideomycetes</taxon>
        <taxon>Pleosporomycetidae</taxon>
        <taxon>Pleosporales</taxon>
        <taxon>Pleosporineae</taxon>
        <taxon>Didymellaceae</taxon>
        <taxon>Boeremia</taxon>
    </lineage>
</organism>
<name>A0ACC2I9J2_9PLEO</name>
<accession>A0ACC2I9J2</accession>
<evidence type="ECO:0000313" key="2">
    <source>
        <dbReference type="Proteomes" id="UP001153331"/>
    </source>
</evidence>
<gene>
    <name evidence="1" type="ORF">OPT61_g5643</name>
</gene>
<evidence type="ECO:0000313" key="1">
    <source>
        <dbReference type="EMBL" id="KAJ8111858.1"/>
    </source>
</evidence>
<protein>
    <submittedName>
        <fullName evidence="1">Uncharacterized protein</fullName>
    </submittedName>
</protein>
<comment type="caution">
    <text evidence="1">The sequence shown here is derived from an EMBL/GenBank/DDBJ whole genome shotgun (WGS) entry which is preliminary data.</text>
</comment>
<dbReference type="Proteomes" id="UP001153331">
    <property type="component" value="Unassembled WGS sequence"/>
</dbReference>
<reference evidence="1" key="1">
    <citation type="submission" date="2022-11" db="EMBL/GenBank/DDBJ databases">
        <title>Genome Sequence of Boeremia exigua.</title>
        <authorList>
            <person name="Buettner E."/>
        </authorList>
    </citation>
    <scope>NUCLEOTIDE SEQUENCE</scope>
    <source>
        <strain evidence="1">CU02</strain>
    </source>
</reference>
<proteinExistence type="predicted"/>
<keyword evidence="2" id="KW-1185">Reference proteome</keyword>
<dbReference type="EMBL" id="JAPHNI010000370">
    <property type="protein sequence ID" value="KAJ8111858.1"/>
    <property type="molecule type" value="Genomic_DNA"/>
</dbReference>